<dbReference type="Proteomes" id="UP000633365">
    <property type="component" value="Unassembled WGS sequence"/>
</dbReference>
<dbReference type="PANTHER" id="PTHR43479:SF11">
    <property type="entry name" value="ACREF_ENVCD OPERON REPRESSOR-RELATED"/>
    <property type="match status" value="1"/>
</dbReference>
<sequence length="175" mass="20088">MDKRKERNRIVRTAITDAVFELMKQKQLDDITVTEIIQKAQVARISFYRNYESKEAVLAGLVEDALEDFKATADYDLSDCYSVRHISRSLEYFIKYKDYVLNLHNSGYSGMMLTLLNQFHEITAGSMALKSAERYKLYIFIGALYNTAIVWIREGSPEPINVVAEIIADSLRGVK</sequence>
<protein>
    <submittedName>
        <fullName evidence="4">TetR/AcrR family transcriptional regulator</fullName>
    </submittedName>
</protein>
<dbReference type="PROSITE" id="PS50977">
    <property type="entry name" value="HTH_TETR_2"/>
    <property type="match status" value="1"/>
</dbReference>
<dbReference type="Gene3D" id="1.10.357.10">
    <property type="entry name" value="Tetracycline Repressor, domain 2"/>
    <property type="match status" value="1"/>
</dbReference>
<feature type="domain" description="HTH tetR-type" evidence="3">
    <location>
        <begin position="9"/>
        <end position="69"/>
    </location>
</feature>
<dbReference type="AlphaFoldDB" id="A0A934WRX4"/>
<accession>A0A934WRX4</accession>
<name>A0A934WRX4_9FIRM</name>
<reference evidence="4" key="1">
    <citation type="submission" date="2021-01" db="EMBL/GenBank/DDBJ databases">
        <title>Genome public.</title>
        <authorList>
            <person name="Liu C."/>
            <person name="Sun Q."/>
        </authorList>
    </citation>
    <scope>NUCLEOTIDE SEQUENCE</scope>
    <source>
        <strain evidence="4">M6</strain>
    </source>
</reference>
<gene>
    <name evidence="4" type="ORF">JKK62_09145</name>
</gene>
<evidence type="ECO:0000256" key="2">
    <source>
        <dbReference type="PROSITE-ProRule" id="PRU00335"/>
    </source>
</evidence>
<organism evidence="4 5">
    <name type="scientific">Ruminococcus difficilis</name>
    <dbReference type="NCBI Taxonomy" id="2763069"/>
    <lineage>
        <taxon>Bacteria</taxon>
        <taxon>Bacillati</taxon>
        <taxon>Bacillota</taxon>
        <taxon>Clostridia</taxon>
        <taxon>Eubacteriales</taxon>
        <taxon>Oscillospiraceae</taxon>
        <taxon>Ruminococcus</taxon>
    </lineage>
</organism>
<dbReference type="EMBL" id="JAEQMG010000086">
    <property type="protein sequence ID" value="MBK6088809.1"/>
    <property type="molecule type" value="Genomic_DNA"/>
</dbReference>
<evidence type="ECO:0000313" key="5">
    <source>
        <dbReference type="Proteomes" id="UP000633365"/>
    </source>
</evidence>
<dbReference type="Pfam" id="PF00440">
    <property type="entry name" value="TetR_N"/>
    <property type="match status" value="1"/>
</dbReference>
<dbReference type="PANTHER" id="PTHR43479">
    <property type="entry name" value="ACREF/ENVCD OPERON REPRESSOR-RELATED"/>
    <property type="match status" value="1"/>
</dbReference>
<feature type="DNA-binding region" description="H-T-H motif" evidence="2">
    <location>
        <begin position="32"/>
        <end position="51"/>
    </location>
</feature>
<evidence type="ECO:0000256" key="1">
    <source>
        <dbReference type="ARBA" id="ARBA00023125"/>
    </source>
</evidence>
<evidence type="ECO:0000313" key="4">
    <source>
        <dbReference type="EMBL" id="MBK6088809.1"/>
    </source>
</evidence>
<dbReference type="InterPro" id="IPR009057">
    <property type="entry name" value="Homeodomain-like_sf"/>
</dbReference>
<keyword evidence="1 2" id="KW-0238">DNA-binding</keyword>
<dbReference type="GO" id="GO:0003677">
    <property type="term" value="F:DNA binding"/>
    <property type="evidence" value="ECO:0007669"/>
    <property type="project" value="UniProtKB-UniRule"/>
</dbReference>
<dbReference type="InterPro" id="IPR001647">
    <property type="entry name" value="HTH_TetR"/>
</dbReference>
<evidence type="ECO:0000259" key="3">
    <source>
        <dbReference type="PROSITE" id="PS50977"/>
    </source>
</evidence>
<comment type="caution">
    <text evidence="4">The sequence shown here is derived from an EMBL/GenBank/DDBJ whole genome shotgun (WGS) entry which is preliminary data.</text>
</comment>
<dbReference type="InterPro" id="IPR050624">
    <property type="entry name" value="HTH-type_Tx_Regulator"/>
</dbReference>
<dbReference type="RefSeq" id="WP_201427641.1">
    <property type="nucleotide sequence ID" value="NZ_JAEQMG010000086.1"/>
</dbReference>
<proteinExistence type="predicted"/>
<keyword evidence="5" id="KW-1185">Reference proteome</keyword>
<dbReference type="SUPFAM" id="SSF46689">
    <property type="entry name" value="Homeodomain-like"/>
    <property type="match status" value="1"/>
</dbReference>